<dbReference type="OrthoDB" id="9804993at2"/>
<dbReference type="Gene3D" id="3.40.50.1820">
    <property type="entry name" value="alpha/beta hydrolase"/>
    <property type="match status" value="1"/>
</dbReference>
<gene>
    <name evidence="1" type="ORF">C273_08946</name>
</gene>
<dbReference type="SUPFAM" id="SSF53474">
    <property type="entry name" value="alpha/beta-Hydrolases"/>
    <property type="match status" value="1"/>
</dbReference>
<dbReference type="PANTHER" id="PTHR15394:SF3">
    <property type="entry name" value="SERINE HYDROLASE RBBP9"/>
    <property type="match status" value="1"/>
</dbReference>
<sequence>MSHVYIVHGYQATADDHWFQWLKRSLTLEGYEVEVLSLPNSSQPDLNEWLDYMEVHIKHFNNETIFIGHSLGCITILQFIQRHQKQVYGAYLVSGFCEKLPDLKDLDGFVEPKLDYDELKRLIPQIKGLTAKDDNVVPWTFTETLCKKLDAPYLLLDKGGHFLGRDGYTTFLALKKDLVLSII</sequence>
<dbReference type="PATRIC" id="fig|1229783.3.peg.1798"/>
<dbReference type="RefSeq" id="WP_009384115.1">
    <property type="nucleotide sequence ID" value="NZ_AMSQ01000016.1"/>
</dbReference>
<organism evidence="1 2">
    <name type="scientific">Staphylococcus massiliensis S46</name>
    <dbReference type="NCBI Taxonomy" id="1229783"/>
    <lineage>
        <taxon>Bacteria</taxon>
        <taxon>Bacillati</taxon>
        <taxon>Bacillota</taxon>
        <taxon>Bacilli</taxon>
        <taxon>Bacillales</taxon>
        <taxon>Staphylococcaceae</taxon>
        <taxon>Staphylococcus</taxon>
    </lineage>
</organism>
<dbReference type="Pfam" id="PF06821">
    <property type="entry name" value="Ser_hydrolase"/>
    <property type="match status" value="1"/>
</dbReference>
<evidence type="ECO:0000313" key="2">
    <source>
        <dbReference type="Proteomes" id="UP000009885"/>
    </source>
</evidence>
<dbReference type="GO" id="GO:0016787">
    <property type="term" value="F:hydrolase activity"/>
    <property type="evidence" value="ECO:0007669"/>
    <property type="project" value="InterPro"/>
</dbReference>
<dbReference type="AlphaFoldDB" id="K9AKF8"/>
<dbReference type="InterPro" id="IPR010662">
    <property type="entry name" value="RBBP9/YdeN"/>
</dbReference>
<dbReference type="PANTHER" id="PTHR15394">
    <property type="entry name" value="SERINE HYDROLASE RBBP9"/>
    <property type="match status" value="1"/>
</dbReference>
<evidence type="ECO:0000313" key="1">
    <source>
        <dbReference type="EMBL" id="EKU46566.1"/>
    </source>
</evidence>
<name>K9AKF8_9STAP</name>
<dbReference type="InterPro" id="IPR029058">
    <property type="entry name" value="AB_hydrolase_fold"/>
</dbReference>
<dbReference type="EMBL" id="AMSQ01000016">
    <property type="protein sequence ID" value="EKU46566.1"/>
    <property type="molecule type" value="Genomic_DNA"/>
</dbReference>
<dbReference type="eggNOG" id="COG3545">
    <property type="taxonomic scope" value="Bacteria"/>
</dbReference>
<keyword evidence="2" id="KW-1185">Reference proteome</keyword>
<comment type="caution">
    <text evidence="1">The sequence shown here is derived from an EMBL/GenBank/DDBJ whole genome shotgun (WGS) entry which is preliminary data.</text>
</comment>
<evidence type="ECO:0008006" key="3">
    <source>
        <dbReference type="Google" id="ProtNLM"/>
    </source>
</evidence>
<reference evidence="1 2" key="1">
    <citation type="journal article" date="2013" name="Genome Announc.">
        <title>Genome Sequence of Staphylococcus massiliensis Strain S46, Isolated from the Surface of Healthy Human Skin.</title>
        <authorList>
            <person name="Srivastav R."/>
            <person name="Singh A."/>
            <person name="Jangir P.K."/>
            <person name="Kumari C."/>
            <person name="Muduli S."/>
            <person name="Sharma R."/>
        </authorList>
    </citation>
    <scope>NUCLEOTIDE SEQUENCE [LARGE SCALE GENOMIC DNA]</scope>
    <source>
        <strain evidence="1 2">S46</strain>
    </source>
</reference>
<accession>K9AKF8</accession>
<proteinExistence type="predicted"/>
<dbReference type="STRING" id="1229783.C273_08946"/>
<dbReference type="Proteomes" id="UP000009885">
    <property type="component" value="Unassembled WGS sequence"/>
</dbReference>
<protein>
    <recommendedName>
        <fullName evidence="3">Serine hydrolase family protein</fullName>
    </recommendedName>
</protein>